<feature type="region of interest" description="Disordered" evidence="1">
    <location>
        <begin position="1"/>
        <end position="36"/>
    </location>
</feature>
<reference evidence="2 3" key="1">
    <citation type="submission" date="2011-02" db="EMBL/GenBank/DDBJ databases">
        <title>The Genome Sequence of Mortierella verticillata NRRL 6337.</title>
        <authorList>
            <consortium name="The Broad Institute Genome Sequencing Platform"/>
            <person name="Russ C."/>
            <person name="Cuomo C."/>
            <person name="Burger G."/>
            <person name="Gray M.W."/>
            <person name="Holland P.W.H."/>
            <person name="King N."/>
            <person name="Lang F.B.F."/>
            <person name="Roger A.J."/>
            <person name="Ruiz-Trillo I."/>
            <person name="Young S.K."/>
            <person name="Zeng Q."/>
            <person name="Gargeya S."/>
            <person name="Alvarado L."/>
            <person name="Berlin A."/>
            <person name="Chapman S.B."/>
            <person name="Chen Z."/>
            <person name="Freedman E."/>
            <person name="Gellesch M."/>
            <person name="Goldberg J."/>
            <person name="Griggs A."/>
            <person name="Gujja S."/>
            <person name="Heilman E."/>
            <person name="Heiman D."/>
            <person name="Howarth C."/>
            <person name="Mehta T."/>
            <person name="Neiman D."/>
            <person name="Pearson M."/>
            <person name="Roberts A."/>
            <person name="Saif S."/>
            <person name="Shea T."/>
            <person name="Shenoy N."/>
            <person name="Sisk P."/>
            <person name="Stolte C."/>
            <person name="Sykes S."/>
            <person name="White J."/>
            <person name="Yandava C."/>
            <person name="Haas B."/>
            <person name="Nusbaum C."/>
            <person name="Birren B."/>
        </authorList>
    </citation>
    <scope>NUCLEOTIDE SEQUENCE [LARGE SCALE GENOMIC DNA]</scope>
    <source>
        <strain evidence="2 3">NRRL 6337</strain>
    </source>
</reference>
<feature type="region of interest" description="Disordered" evidence="1">
    <location>
        <begin position="160"/>
        <end position="207"/>
    </location>
</feature>
<proteinExistence type="predicted"/>
<feature type="compositionally biased region" description="Low complexity" evidence="1">
    <location>
        <begin position="463"/>
        <end position="478"/>
    </location>
</feature>
<accession>A0A086TJV1</accession>
<feature type="region of interest" description="Disordered" evidence="1">
    <location>
        <begin position="106"/>
        <end position="137"/>
    </location>
</feature>
<feature type="compositionally biased region" description="Basic and acidic residues" evidence="1">
    <location>
        <begin position="183"/>
        <end position="197"/>
    </location>
</feature>
<organism evidence="2 3">
    <name type="scientific">Podila verticillata NRRL 6337</name>
    <dbReference type="NCBI Taxonomy" id="1069443"/>
    <lineage>
        <taxon>Eukaryota</taxon>
        <taxon>Fungi</taxon>
        <taxon>Fungi incertae sedis</taxon>
        <taxon>Mucoromycota</taxon>
        <taxon>Mortierellomycotina</taxon>
        <taxon>Mortierellomycetes</taxon>
        <taxon>Mortierellales</taxon>
        <taxon>Mortierellaceae</taxon>
        <taxon>Podila</taxon>
    </lineage>
</organism>
<keyword evidence="3" id="KW-1185">Reference proteome</keyword>
<feature type="region of interest" description="Disordered" evidence="1">
    <location>
        <begin position="396"/>
        <end position="428"/>
    </location>
</feature>
<feature type="region of interest" description="Disordered" evidence="1">
    <location>
        <begin position="463"/>
        <end position="506"/>
    </location>
</feature>
<dbReference type="OrthoDB" id="2448907at2759"/>
<name>A0A086TJV1_9FUNG</name>
<feature type="compositionally biased region" description="Low complexity" evidence="1">
    <location>
        <begin position="13"/>
        <end position="36"/>
    </location>
</feature>
<gene>
    <name evidence="2" type="ORF">MVEG_11866</name>
</gene>
<dbReference type="Proteomes" id="UP000243308">
    <property type="component" value="Unassembled WGS sequence"/>
</dbReference>
<evidence type="ECO:0000256" key="1">
    <source>
        <dbReference type="SAM" id="MobiDB-lite"/>
    </source>
</evidence>
<feature type="compositionally biased region" description="Polar residues" evidence="1">
    <location>
        <begin position="161"/>
        <end position="177"/>
    </location>
</feature>
<dbReference type="EMBL" id="KN042433">
    <property type="protein sequence ID" value="KFH62228.1"/>
    <property type="molecule type" value="Genomic_DNA"/>
</dbReference>
<sequence>MLHQFDPNANPHPQSHQDPKQLQQQQHPQQQQQQQQYRYYHHKNLQGQEHGHHKNLIHDTGFVQTRYGGDLGAVNYHQGHQDGMGHMAPFSSASLEQPSPLMLNREPVYSQHPHHPHPSLESETSQSPQPPTVPLEHTGQGLEQLFQRKRSLSVPLLFATNGPTAESSSKSGNNTSQAEEDNDHYSQEHHMDTDMESSHTSPTTALPEPVLATMSGYSPTRMDQSNRILATMLPQRHRVLYGRDGGDDNNYLNDLSGSHSHPHHYQLYYNHSVFRHSHRGLFAQHHHHHHRPFQYHSHRHQGSQHHQYLAYYNPFSHRKFPAHQHWATSAQRDYHLSTIGRIGRISGGHEEASDTEFVEPIPILGTGTNLVLRAAQGSPGITKTQYRSRLPVHLRHITSRSSRRPAVYLNPLQRQQQQQLERSTRDGDEKINRILDGLDCNASTTVIPLEHLLDTPLFNNQARQEASASSSSSTTNTSRSHDGSSSSAPSQEYGRVTARSSLSDSTDSAIKRFNDLSISSNSNMSTETSSLRNRLWKSQRGGLANLIQNTGPSPTGANPSNAVDRLVEEMNKWAV</sequence>
<dbReference type="AlphaFoldDB" id="A0A086TJV1"/>
<protein>
    <submittedName>
        <fullName evidence="2">Uncharacterized protein</fullName>
    </submittedName>
</protein>
<evidence type="ECO:0000313" key="3">
    <source>
        <dbReference type="Proteomes" id="UP000243308"/>
    </source>
</evidence>
<evidence type="ECO:0000313" key="2">
    <source>
        <dbReference type="EMBL" id="KFH62228.1"/>
    </source>
</evidence>